<dbReference type="Pfam" id="PF06293">
    <property type="entry name" value="Kdo"/>
    <property type="match status" value="1"/>
</dbReference>
<organism evidence="1 2">
    <name type="scientific">Gemmata obscuriglobus</name>
    <dbReference type="NCBI Taxonomy" id="114"/>
    <lineage>
        <taxon>Bacteria</taxon>
        <taxon>Pseudomonadati</taxon>
        <taxon>Planctomycetota</taxon>
        <taxon>Planctomycetia</taxon>
        <taxon>Gemmatales</taxon>
        <taxon>Gemmataceae</taxon>
        <taxon>Gemmata</taxon>
    </lineage>
</organism>
<dbReference type="EMBL" id="CP025958">
    <property type="protein sequence ID" value="AWM37539.1"/>
    <property type="molecule type" value="Genomic_DNA"/>
</dbReference>
<keyword evidence="2" id="KW-1185">Reference proteome</keyword>
<name>A0A2Z3GT23_9BACT</name>
<sequence length="494" mass="53205">MQLEAAATVREPQVLFAPPADRGGTLTVHTAFAELFARVGLQHPASFLDLPGEVVSGHADRHVVRVTVPGAPRAFYLKRQHVVGWREKLRNWRAGFGWASRCEREAALLEELTAAGLPAPPWAAFGTHGRQAFLLVEEVADAVDLRRLLGTNTLSPAQRSALARRIGGAVAAVHAAGFETPDLTAKHVLVNPRTFDLTFLDWPSAGRGVTDAARADALGALHASVSPELASPADRLRFLAAYRAQGRAPDNLLARALGAAARHATRRSVRDQLQPGARPQRLVWLAGEAVCAVPEIAAVWPTPAIRSPFYGSGPTGALKVRMAGRDAVLARGRESAPLGRLRAWVRATPWRSEGVTIGRVLFHLERYGVPAPRLMAFGQRLTGTTSAEWFALYDAPPGVPLRKWRRTASSSARRAALASVLACLDALHAAGCVLTDPKNAFAFDNGRVSVADPRAVRVARRVGAATRRRDARAAARLLGSPQFQNPCSKFQVDR</sequence>
<protein>
    <recommendedName>
        <fullName evidence="3">Protein kinase domain-containing protein</fullName>
    </recommendedName>
</protein>
<evidence type="ECO:0000313" key="2">
    <source>
        <dbReference type="Proteomes" id="UP000245802"/>
    </source>
</evidence>
<dbReference type="KEGG" id="gog:C1280_11290"/>
<dbReference type="Proteomes" id="UP000245802">
    <property type="component" value="Chromosome"/>
</dbReference>
<dbReference type="OrthoDB" id="263812at2"/>
<dbReference type="SUPFAM" id="SSF56112">
    <property type="entry name" value="Protein kinase-like (PK-like)"/>
    <property type="match status" value="1"/>
</dbReference>
<dbReference type="AlphaFoldDB" id="A0A2Z3GT23"/>
<dbReference type="RefSeq" id="WP_010044652.1">
    <property type="nucleotide sequence ID" value="NZ_CP025958.1"/>
</dbReference>
<gene>
    <name evidence="1" type="ORF">C1280_11290</name>
</gene>
<dbReference type="InterPro" id="IPR011009">
    <property type="entry name" value="Kinase-like_dom_sf"/>
</dbReference>
<evidence type="ECO:0008006" key="3">
    <source>
        <dbReference type="Google" id="ProtNLM"/>
    </source>
</evidence>
<evidence type="ECO:0000313" key="1">
    <source>
        <dbReference type="EMBL" id="AWM37539.1"/>
    </source>
</evidence>
<reference evidence="1 2" key="1">
    <citation type="submission" date="2018-01" db="EMBL/GenBank/DDBJ databases">
        <title>G. obscuriglobus.</title>
        <authorList>
            <person name="Franke J."/>
            <person name="Blomberg W."/>
            <person name="Selmecki A."/>
        </authorList>
    </citation>
    <scope>NUCLEOTIDE SEQUENCE [LARGE SCALE GENOMIC DNA]</scope>
    <source>
        <strain evidence="1 2">DSM 5831</strain>
    </source>
</reference>
<proteinExistence type="predicted"/>
<accession>A0A2Z3GT23</accession>